<name>A0A915PAW4_9BILA</name>
<proteinExistence type="predicted"/>
<evidence type="ECO:0000256" key="1">
    <source>
        <dbReference type="SAM" id="MobiDB-lite"/>
    </source>
</evidence>
<feature type="region of interest" description="Disordered" evidence="1">
    <location>
        <begin position="1"/>
        <end position="48"/>
    </location>
</feature>
<organism evidence="2 3">
    <name type="scientific">Meloidogyne floridensis</name>
    <dbReference type="NCBI Taxonomy" id="298350"/>
    <lineage>
        <taxon>Eukaryota</taxon>
        <taxon>Metazoa</taxon>
        <taxon>Ecdysozoa</taxon>
        <taxon>Nematoda</taxon>
        <taxon>Chromadorea</taxon>
        <taxon>Rhabditida</taxon>
        <taxon>Tylenchina</taxon>
        <taxon>Tylenchomorpha</taxon>
        <taxon>Tylenchoidea</taxon>
        <taxon>Meloidogynidae</taxon>
        <taxon>Meloidogyninae</taxon>
        <taxon>Meloidogyne</taxon>
    </lineage>
</organism>
<keyword evidence="2" id="KW-1185">Reference proteome</keyword>
<evidence type="ECO:0000313" key="3">
    <source>
        <dbReference type="WBParaSite" id="scf7180000424827.g14102"/>
    </source>
</evidence>
<dbReference type="Proteomes" id="UP000887560">
    <property type="component" value="Unplaced"/>
</dbReference>
<accession>A0A915PAW4</accession>
<feature type="compositionally biased region" description="Basic and acidic residues" evidence="1">
    <location>
        <begin position="13"/>
        <end position="27"/>
    </location>
</feature>
<sequence>MRNVLSQKFRRHQVTERNETTIVKKSDSSSNTGGESSGPKEYSRRSSMRDEINVEQCYSESSNAPRILHATQSLNDARTTPQSSMPAKYSREYPSILREQNLTKEKKNYRHSIMIPIERTNKEIIDKEQSENFLRRQQQKLYKLRGESLRKFGQTNTPQGLDEQQRRARQHASLPPMGRQNQYPQENIPQQLPFELIIDRYPPQLVRSIDKTKQLDIWTVSDSGIYHKRHEFPQESSFGFSPFPVNGPFIAEELMLEQESKIIQRQESKVSGCYDSTIQYYSGNVNGQTVGMSSSNIMSSSDELWHSAYECFPQQKKFTPQPQLQQPKISQIQDEQKQQNNKIQTMSILAEENGSECNIQKNFHLKNILVNNLNVSGCFSERIVLFVKIPKIMASNILGPQIETSTLSEQQANEEVRLLMYKGAKPKLMSKSVESTGTLEGEENRRESERIVYPVRVEISGPVHFLHATNMNVMNSSDNPTDYSIQTSMTSSGGMREFRQGTFETNFSKIRQKSPSPTKWTQTEYQPKINYNLNPEELNPVKTQFEDKRQSQVISPPVEKFIESVCDIQPILAEISEAMCHQALPYEKKYEESYLRKENKNGGPPPIPPKKHLIKRRPKYIYKIEEQNKKNLKEYFNSEDINQQNPYLIQSTSHCHLARVTEITQEWLQEKSNKVKDEMIFDDTSERIYLKDDGINKKEGNFNKYRGKFSTLQTSNRQFRQPGFQEKIYKTRSFNNDELPRLIEQTQYEELRRALLDVQRDLDSAQEYKKNNAEVERIENVILSISERIKLPNEP</sequence>
<protein>
    <submittedName>
        <fullName evidence="3">Uncharacterized protein</fullName>
    </submittedName>
</protein>
<dbReference type="WBParaSite" id="scf7180000424827.g14102">
    <property type="protein sequence ID" value="scf7180000424827.g14102"/>
    <property type="gene ID" value="scf7180000424827.g14102"/>
</dbReference>
<feature type="region of interest" description="Disordered" evidence="1">
    <location>
        <begin position="151"/>
        <end position="184"/>
    </location>
</feature>
<evidence type="ECO:0000313" key="2">
    <source>
        <dbReference type="Proteomes" id="UP000887560"/>
    </source>
</evidence>
<reference evidence="3" key="1">
    <citation type="submission" date="2022-11" db="UniProtKB">
        <authorList>
            <consortium name="WormBaseParasite"/>
        </authorList>
    </citation>
    <scope>IDENTIFICATION</scope>
</reference>
<dbReference type="AlphaFoldDB" id="A0A915PAW4"/>